<feature type="domain" description="DUF4145" evidence="1">
    <location>
        <begin position="127"/>
        <end position="217"/>
    </location>
</feature>
<evidence type="ECO:0000259" key="1">
    <source>
        <dbReference type="Pfam" id="PF13643"/>
    </source>
</evidence>
<sequence length="249" mass="28536">MNRDRYIGPFNRTSLPAWRCPSCAEGSLKLVPKSLFIKETVRSLSYHRHENWEPDWTEANYSALLKCFHCDEHVFSVGKTQPVEAYDDEHGLYLESALKPLYFQPPIQIIPIPDECPHDVKTELISASSLFWSDLSASANRIRTALELILTHKKINKTKLTNSRKRRILSLHERIELFKVKDPQLAEIMLAVKWLGNAGSHTGSLNTNNVLEAFELLDHVIEHLFVKKLKRLRELTKGINKKKGPGSSK</sequence>
<dbReference type="InParanoid" id="C7R659"/>
<dbReference type="Proteomes" id="UP000001231">
    <property type="component" value="Chromosome"/>
</dbReference>
<keyword evidence="3" id="KW-1185">Reference proteome</keyword>
<dbReference type="RefSeq" id="WP_012800005.1">
    <property type="nucleotide sequence ID" value="NC_013166.1"/>
</dbReference>
<protein>
    <recommendedName>
        <fullName evidence="1">DUF4145 domain-containing protein</fullName>
    </recommendedName>
</protein>
<dbReference type="EMBL" id="CP001707">
    <property type="protein sequence ID" value="ACV25490.1"/>
    <property type="molecule type" value="Genomic_DNA"/>
</dbReference>
<dbReference type="eggNOG" id="ENOG5032RNM">
    <property type="taxonomic scope" value="Bacteria"/>
</dbReference>
<evidence type="ECO:0000313" key="2">
    <source>
        <dbReference type="EMBL" id="ACV25490.1"/>
    </source>
</evidence>
<name>C7R659_KANKD</name>
<dbReference type="InterPro" id="IPR025285">
    <property type="entry name" value="DUF4145"/>
</dbReference>
<dbReference type="KEGG" id="kko:Kkor_0068"/>
<dbReference type="HOGENOM" id="CLU_096471_0_0_6"/>
<evidence type="ECO:0000313" key="3">
    <source>
        <dbReference type="Proteomes" id="UP000001231"/>
    </source>
</evidence>
<dbReference type="Pfam" id="PF13643">
    <property type="entry name" value="DUF4145"/>
    <property type="match status" value="1"/>
</dbReference>
<proteinExistence type="predicted"/>
<gene>
    <name evidence="2" type="ordered locus">Kkor_0068</name>
</gene>
<dbReference type="AlphaFoldDB" id="C7R659"/>
<accession>C7R659</accession>
<organism evidence="2 3">
    <name type="scientific">Kangiella koreensis (strain DSM 16069 / JCM 12317 / KCTC 12182 / SW-125)</name>
    <dbReference type="NCBI Taxonomy" id="523791"/>
    <lineage>
        <taxon>Bacteria</taxon>
        <taxon>Pseudomonadati</taxon>
        <taxon>Pseudomonadota</taxon>
        <taxon>Gammaproteobacteria</taxon>
        <taxon>Kangiellales</taxon>
        <taxon>Kangiellaceae</taxon>
        <taxon>Kangiella</taxon>
    </lineage>
</organism>
<reference evidence="2 3" key="1">
    <citation type="journal article" date="2009" name="Stand. Genomic Sci.">
        <title>Complete genome sequence of Kangiella koreensis type strain (SW-125).</title>
        <authorList>
            <person name="Han C."/>
            <person name="Sikorski J."/>
            <person name="Lapidus A."/>
            <person name="Nolan M."/>
            <person name="Glavina Del Rio T."/>
            <person name="Tice H."/>
            <person name="Cheng J.F."/>
            <person name="Lucas S."/>
            <person name="Chen F."/>
            <person name="Copeland A."/>
            <person name="Ivanova N."/>
            <person name="Mavromatis K."/>
            <person name="Ovchinnikova G."/>
            <person name="Pati A."/>
            <person name="Bruce D."/>
            <person name="Goodwin L."/>
            <person name="Pitluck S."/>
            <person name="Chen A."/>
            <person name="Palaniappan K."/>
            <person name="Land M."/>
            <person name="Hauser L."/>
            <person name="Chang Y.J."/>
            <person name="Jeffries C.D."/>
            <person name="Chain P."/>
            <person name="Saunders E."/>
            <person name="Brettin T."/>
            <person name="Goker M."/>
            <person name="Tindall B.J."/>
            <person name="Bristow J."/>
            <person name="Eisen J.A."/>
            <person name="Markowitz V."/>
            <person name="Hugenholtz P."/>
            <person name="Kyrpides N.C."/>
            <person name="Klenk H.P."/>
            <person name="Detter J.C."/>
        </authorList>
    </citation>
    <scope>NUCLEOTIDE SEQUENCE [LARGE SCALE GENOMIC DNA]</scope>
    <source>
        <strain evidence="3">DSM 16069 / KCTC 12182 / SW-125</strain>
    </source>
</reference>